<dbReference type="EMBL" id="JAUIQD010000007">
    <property type="protein sequence ID" value="KAK3344386.1"/>
    <property type="molecule type" value="Genomic_DNA"/>
</dbReference>
<protein>
    <submittedName>
        <fullName evidence="2">Uncharacterized protein</fullName>
    </submittedName>
</protein>
<dbReference type="Proteomes" id="UP001275084">
    <property type="component" value="Unassembled WGS sequence"/>
</dbReference>
<dbReference type="AlphaFoldDB" id="A0AAJ0M9V1"/>
<gene>
    <name evidence="2" type="ORF">B0T25DRAFT_325189</name>
</gene>
<evidence type="ECO:0000256" key="1">
    <source>
        <dbReference type="SAM" id="MobiDB-lite"/>
    </source>
</evidence>
<feature type="region of interest" description="Disordered" evidence="1">
    <location>
        <begin position="84"/>
        <end position="127"/>
    </location>
</feature>
<feature type="compositionally biased region" description="Low complexity" evidence="1">
    <location>
        <begin position="105"/>
        <end position="116"/>
    </location>
</feature>
<comment type="caution">
    <text evidence="2">The sequence shown here is derived from an EMBL/GenBank/DDBJ whole genome shotgun (WGS) entry which is preliminary data.</text>
</comment>
<proteinExistence type="predicted"/>
<evidence type="ECO:0000313" key="3">
    <source>
        <dbReference type="Proteomes" id="UP001275084"/>
    </source>
</evidence>
<organism evidence="2 3">
    <name type="scientific">Lasiosphaeria hispida</name>
    <dbReference type="NCBI Taxonomy" id="260671"/>
    <lineage>
        <taxon>Eukaryota</taxon>
        <taxon>Fungi</taxon>
        <taxon>Dikarya</taxon>
        <taxon>Ascomycota</taxon>
        <taxon>Pezizomycotina</taxon>
        <taxon>Sordariomycetes</taxon>
        <taxon>Sordariomycetidae</taxon>
        <taxon>Sordariales</taxon>
        <taxon>Lasiosphaeriaceae</taxon>
        <taxon>Lasiosphaeria</taxon>
    </lineage>
</organism>
<reference evidence="2" key="1">
    <citation type="journal article" date="2023" name="Mol. Phylogenet. Evol.">
        <title>Genome-scale phylogeny and comparative genomics of the fungal order Sordariales.</title>
        <authorList>
            <person name="Hensen N."/>
            <person name="Bonometti L."/>
            <person name="Westerberg I."/>
            <person name="Brannstrom I.O."/>
            <person name="Guillou S."/>
            <person name="Cros-Aarteil S."/>
            <person name="Calhoun S."/>
            <person name="Haridas S."/>
            <person name="Kuo A."/>
            <person name="Mondo S."/>
            <person name="Pangilinan J."/>
            <person name="Riley R."/>
            <person name="LaButti K."/>
            <person name="Andreopoulos B."/>
            <person name="Lipzen A."/>
            <person name="Chen C."/>
            <person name="Yan M."/>
            <person name="Daum C."/>
            <person name="Ng V."/>
            <person name="Clum A."/>
            <person name="Steindorff A."/>
            <person name="Ohm R.A."/>
            <person name="Martin F."/>
            <person name="Silar P."/>
            <person name="Natvig D.O."/>
            <person name="Lalanne C."/>
            <person name="Gautier V."/>
            <person name="Ament-Velasquez S.L."/>
            <person name="Kruys A."/>
            <person name="Hutchinson M.I."/>
            <person name="Powell A.J."/>
            <person name="Barry K."/>
            <person name="Miller A.N."/>
            <person name="Grigoriev I.V."/>
            <person name="Debuchy R."/>
            <person name="Gladieux P."/>
            <person name="Hiltunen Thoren M."/>
            <person name="Johannesson H."/>
        </authorList>
    </citation>
    <scope>NUCLEOTIDE SEQUENCE</scope>
    <source>
        <strain evidence="2">CBS 955.72</strain>
    </source>
</reference>
<name>A0AAJ0M9V1_9PEZI</name>
<evidence type="ECO:0000313" key="2">
    <source>
        <dbReference type="EMBL" id="KAK3344386.1"/>
    </source>
</evidence>
<sequence length="217" mass="23793">MVQCQHCSFPCLSSFLLHTTCRRDQSKSTQIPTMHARCHAMPRNKLWHYNYSLLNCLLHGIHIVARGKQPVSQSASPWSNYAIEIHPTGSRDDPQQKSRNRRPVRSSSPTVTTSVRGRVCSMPAQPDVPSSPDGPCCLPGPRRSGMCAASAQLPCRAATPPRRGCFYVSRRPSSHPPPRLSPARMPARQLRDHVAAPSFPRGLSRGLAVTVVEACGG</sequence>
<keyword evidence="3" id="KW-1185">Reference proteome</keyword>
<reference evidence="2" key="2">
    <citation type="submission" date="2023-06" db="EMBL/GenBank/DDBJ databases">
        <authorList>
            <consortium name="Lawrence Berkeley National Laboratory"/>
            <person name="Haridas S."/>
            <person name="Hensen N."/>
            <person name="Bonometti L."/>
            <person name="Westerberg I."/>
            <person name="Brannstrom I.O."/>
            <person name="Guillou S."/>
            <person name="Cros-Aarteil S."/>
            <person name="Calhoun S."/>
            <person name="Kuo A."/>
            <person name="Mondo S."/>
            <person name="Pangilinan J."/>
            <person name="Riley R."/>
            <person name="Labutti K."/>
            <person name="Andreopoulos B."/>
            <person name="Lipzen A."/>
            <person name="Chen C."/>
            <person name="Yanf M."/>
            <person name="Daum C."/>
            <person name="Ng V."/>
            <person name="Clum A."/>
            <person name="Steindorff A."/>
            <person name="Ohm R."/>
            <person name="Martin F."/>
            <person name="Silar P."/>
            <person name="Natvig D."/>
            <person name="Lalanne C."/>
            <person name="Gautier V."/>
            <person name="Ament-Velasquez S.L."/>
            <person name="Kruys A."/>
            <person name="Hutchinson M.I."/>
            <person name="Powell A.J."/>
            <person name="Barry K."/>
            <person name="Miller A.N."/>
            <person name="Grigoriev I.V."/>
            <person name="Debuchy R."/>
            <person name="Gladieux P."/>
            <person name="Thoren M.H."/>
            <person name="Johannesson H."/>
        </authorList>
    </citation>
    <scope>NUCLEOTIDE SEQUENCE</scope>
    <source>
        <strain evidence="2">CBS 955.72</strain>
    </source>
</reference>
<accession>A0AAJ0M9V1</accession>